<protein>
    <submittedName>
        <fullName evidence="1">Uncharacterized protein</fullName>
    </submittedName>
</protein>
<name>A0ABV7F8V3_9BURK</name>
<evidence type="ECO:0000313" key="1">
    <source>
        <dbReference type="EMBL" id="MFC3110162.1"/>
    </source>
</evidence>
<sequence>MNLPITQYTPTSPLNGEASRQAGFAQVWSGVRFAWQLRRMKRTLSRMQPLFSVVWENLLDTDRHVAIQMLAARVYGLHVADAIALKPVVSCQNGHIVLGAGAKSQHKILLNTRLQKQTMQLLVQFVRTHSGDSNATLANPLLTAPQNLTRYGALVDIHVQRLRTQYAFVTAE</sequence>
<evidence type="ECO:0000313" key="2">
    <source>
        <dbReference type="Proteomes" id="UP001595530"/>
    </source>
</evidence>
<proteinExistence type="predicted"/>
<dbReference type="Proteomes" id="UP001595530">
    <property type="component" value="Unassembled WGS sequence"/>
</dbReference>
<comment type="caution">
    <text evidence="1">The sequence shown here is derived from an EMBL/GenBank/DDBJ whole genome shotgun (WGS) entry which is preliminary data.</text>
</comment>
<dbReference type="RefSeq" id="WP_390328493.1">
    <property type="nucleotide sequence ID" value="NZ_JBHRTP010000071.1"/>
</dbReference>
<dbReference type="EMBL" id="JBHRTP010000071">
    <property type="protein sequence ID" value="MFC3110162.1"/>
    <property type="molecule type" value="Genomic_DNA"/>
</dbReference>
<reference evidence="2" key="1">
    <citation type="journal article" date="2019" name="Int. J. Syst. Evol. Microbiol.">
        <title>The Global Catalogue of Microorganisms (GCM) 10K type strain sequencing project: providing services to taxonomists for standard genome sequencing and annotation.</title>
        <authorList>
            <consortium name="The Broad Institute Genomics Platform"/>
            <consortium name="The Broad Institute Genome Sequencing Center for Infectious Disease"/>
            <person name="Wu L."/>
            <person name="Ma J."/>
        </authorList>
    </citation>
    <scope>NUCLEOTIDE SEQUENCE [LARGE SCALE GENOMIC DNA]</scope>
    <source>
        <strain evidence="2">KCTC 42986</strain>
    </source>
</reference>
<accession>A0ABV7F8V3</accession>
<organism evidence="1 2">
    <name type="scientific">Undibacterium arcticum</name>
    <dbReference type="NCBI Taxonomy" id="1762892"/>
    <lineage>
        <taxon>Bacteria</taxon>
        <taxon>Pseudomonadati</taxon>
        <taxon>Pseudomonadota</taxon>
        <taxon>Betaproteobacteria</taxon>
        <taxon>Burkholderiales</taxon>
        <taxon>Oxalobacteraceae</taxon>
        <taxon>Undibacterium</taxon>
    </lineage>
</organism>
<keyword evidence="2" id="KW-1185">Reference proteome</keyword>
<gene>
    <name evidence="1" type="ORF">ACFOFO_19720</name>
</gene>